<evidence type="ECO:0000313" key="2">
    <source>
        <dbReference type="Proteomes" id="UP000297617"/>
    </source>
</evidence>
<gene>
    <name evidence="1" type="ORF">EHQ10_16890</name>
</gene>
<sequence length="104" mass="12343">MQGPVPSRLEPCVVGDVRSGTMMYKETEVTVTGETAQFEWQMTGMVYSPFVNEAYYQSQILFKGSFFRKTDYHDYRRYRGYFSPPYLSRPSYYYPRHNFSPKGR</sequence>
<reference evidence="2" key="1">
    <citation type="journal article" date="2019" name="PLoS Negl. Trop. Dis.">
        <title>Revisiting the worldwide diversity of Leptospira species in the environment.</title>
        <authorList>
            <person name="Vincent A.T."/>
            <person name="Schiettekatte O."/>
            <person name="Bourhy P."/>
            <person name="Veyrier F.J."/>
            <person name="Picardeau M."/>
        </authorList>
    </citation>
    <scope>NUCLEOTIDE SEQUENCE [LARGE SCALE GENOMIC DNA]</scope>
    <source>
        <strain evidence="2">201800295</strain>
    </source>
</reference>
<evidence type="ECO:0000313" key="1">
    <source>
        <dbReference type="EMBL" id="TGK47012.1"/>
    </source>
</evidence>
<comment type="caution">
    <text evidence="1">The sequence shown here is derived from an EMBL/GenBank/DDBJ whole genome shotgun (WGS) entry which is preliminary data.</text>
</comment>
<protein>
    <submittedName>
        <fullName evidence="1">Uncharacterized protein</fullName>
    </submittedName>
</protein>
<accession>A0ABY2L160</accession>
<proteinExistence type="predicted"/>
<organism evidence="1 2">
    <name type="scientific">Leptospira bouyouniensis</name>
    <dbReference type="NCBI Taxonomy" id="2484911"/>
    <lineage>
        <taxon>Bacteria</taxon>
        <taxon>Pseudomonadati</taxon>
        <taxon>Spirochaetota</taxon>
        <taxon>Spirochaetia</taxon>
        <taxon>Leptospirales</taxon>
        <taxon>Leptospiraceae</taxon>
        <taxon>Leptospira</taxon>
    </lineage>
</organism>
<dbReference type="Proteomes" id="UP000297617">
    <property type="component" value="Unassembled WGS sequence"/>
</dbReference>
<keyword evidence="2" id="KW-1185">Reference proteome</keyword>
<dbReference type="EMBL" id="RQFD01000016">
    <property type="protein sequence ID" value="TGK47012.1"/>
    <property type="molecule type" value="Genomic_DNA"/>
</dbReference>
<name>A0ABY2L160_9LEPT</name>